<proteinExistence type="predicted"/>
<evidence type="ECO:0000313" key="1">
    <source>
        <dbReference type="EMBL" id="JAD50448.1"/>
    </source>
</evidence>
<dbReference type="AlphaFoldDB" id="A0A0A9AKP4"/>
<name>A0A0A9AKP4_ARUDO</name>
<organism evidence="1">
    <name type="scientific">Arundo donax</name>
    <name type="common">Giant reed</name>
    <name type="synonym">Donax arundinaceus</name>
    <dbReference type="NCBI Taxonomy" id="35708"/>
    <lineage>
        <taxon>Eukaryota</taxon>
        <taxon>Viridiplantae</taxon>
        <taxon>Streptophyta</taxon>
        <taxon>Embryophyta</taxon>
        <taxon>Tracheophyta</taxon>
        <taxon>Spermatophyta</taxon>
        <taxon>Magnoliopsida</taxon>
        <taxon>Liliopsida</taxon>
        <taxon>Poales</taxon>
        <taxon>Poaceae</taxon>
        <taxon>PACMAD clade</taxon>
        <taxon>Arundinoideae</taxon>
        <taxon>Arundineae</taxon>
        <taxon>Arundo</taxon>
    </lineage>
</organism>
<protein>
    <submittedName>
        <fullName evidence="1">Uncharacterized protein</fullName>
    </submittedName>
</protein>
<accession>A0A0A9AKP4</accession>
<sequence>MRPSHHAPHLPKTELLTKIFSLILVLALNHNSYTTGT</sequence>
<dbReference type="EMBL" id="GBRH01247447">
    <property type="protein sequence ID" value="JAD50448.1"/>
    <property type="molecule type" value="Transcribed_RNA"/>
</dbReference>
<reference evidence="1" key="1">
    <citation type="submission" date="2014-09" db="EMBL/GenBank/DDBJ databases">
        <authorList>
            <person name="Magalhaes I.L.F."/>
            <person name="Oliveira U."/>
            <person name="Santos F.R."/>
            <person name="Vidigal T.H.D.A."/>
            <person name="Brescovit A.D."/>
            <person name="Santos A.J."/>
        </authorList>
    </citation>
    <scope>NUCLEOTIDE SEQUENCE</scope>
    <source>
        <tissue evidence="1">Shoot tissue taken approximately 20 cm above the soil surface</tissue>
    </source>
</reference>
<reference evidence="1" key="2">
    <citation type="journal article" date="2015" name="Data Brief">
        <title>Shoot transcriptome of the giant reed, Arundo donax.</title>
        <authorList>
            <person name="Barrero R.A."/>
            <person name="Guerrero F.D."/>
            <person name="Moolhuijzen P."/>
            <person name="Goolsby J.A."/>
            <person name="Tidwell J."/>
            <person name="Bellgard S.E."/>
            <person name="Bellgard M.I."/>
        </authorList>
    </citation>
    <scope>NUCLEOTIDE SEQUENCE</scope>
    <source>
        <tissue evidence="1">Shoot tissue taken approximately 20 cm above the soil surface</tissue>
    </source>
</reference>